<protein>
    <recommendedName>
        <fullName evidence="2">Utp8 beta-propeller domain-containing protein</fullName>
    </recommendedName>
</protein>
<dbReference type="Pfam" id="PF10395">
    <property type="entry name" value="Utp8_b_propeller"/>
    <property type="match status" value="1"/>
</dbReference>
<dbReference type="OrthoDB" id="5330858at2759"/>
<organism evidence="3 4">
    <name type="scientific">Periconia macrospinosa</name>
    <dbReference type="NCBI Taxonomy" id="97972"/>
    <lineage>
        <taxon>Eukaryota</taxon>
        <taxon>Fungi</taxon>
        <taxon>Dikarya</taxon>
        <taxon>Ascomycota</taxon>
        <taxon>Pezizomycotina</taxon>
        <taxon>Dothideomycetes</taxon>
        <taxon>Pleosporomycetidae</taxon>
        <taxon>Pleosporales</taxon>
        <taxon>Massarineae</taxon>
        <taxon>Periconiaceae</taxon>
        <taxon>Periconia</taxon>
    </lineage>
</organism>
<feature type="domain" description="Utp8 beta-propeller" evidence="2">
    <location>
        <begin position="7"/>
        <end position="374"/>
    </location>
</feature>
<feature type="compositionally biased region" description="Polar residues" evidence="1">
    <location>
        <begin position="521"/>
        <end position="535"/>
    </location>
</feature>
<feature type="region of interest" description="Disordered" evidence="1">
    <location>
        <begin position="376"/>
        <end position="396"/>
    </location>
</feature>
<dbReference type="EMBL" id="KZ805343">
    <property type="protein sequence ID" value="PVI02398.1"/>
    <property type="molecule type" value="Genomic_DNA"/>
</dbReference>
<dbReference type="AlphaFoldDB" id="A0A2V1DVM1"/>
<name>A0A2V1DVM1_9PLEO</name>
<evidence type="ECO:0000313" key="4">
    <source>
        <dbReference type="Proteomes" id="UP000244855"/>
    </source>
</evidence>
<evidence type="ECO:0000313" key="3">
    <source>
        <dbReference type="EMBL" id="PVI02398.1"/>
    </source>
</evidence>
<gene>
    <name evidence="3" type="ORF">DM02DRAFT_717373</name>
</gene>
<dbReference type="InterPro" id="IPR018843">
    <property type="entry name" value="Utp8_b-prop"/>
</dbReference>
<reference evidence="3 4" key="1">
    <citation type="journal article" date="2018" name="Sci. Rep.">
        <title>Comparative genomics provides insights into the lifestyle and reveals functional heterogeneity of dark septate endophytic fungi.</title>
        <authorList>
            <person name="Knapp D.G."/>
            <person name="Nemeth J.B."/>
            <person name="Barry K."/>
            <person name="Hainaut M."/>
            <person name="Henrissat B."/>
            <person name="Johnson J."/>
            <person name="Kuo A."/>
            <person name="Lim J.H.P."/>
            <person name="Lipzen A."/>
            <person name="Nolan M."/>
            <person name="Ohm R.A."/>
            <person name="Tamas L."/>
            <person name="Grigoriev I.V."/>
            <person name="Spatafora J.W."/>
            <person name="Nagy L.G."/>
            <person name="Kovacs G.M."/>
        </authorList>
    </citation>
    <scope>NUCLEOTIDE SEQUENCE [LARGE SCALE GENOMIC DNA]</scope>
    <source>
        <strain evidence="3 4">DSE2036</strain>
    </source>
</reference>
<feature type="region of interest" description="Disordered" evidence="1">
    <location>
        <begin position="905"/>
        <end position="930"/>
    </location>
</feature>
<dbReference type="Proteomes" id="UP000244855">
    <property type="component" value="Unassembled WGS sequence"/>
</dbReference>
<accession>A0A2V1DVM1</accession>
<keyword evidence="4" id="KW-1185">Reference proteome</keyword>
<evidence type="ECO:0000259" key="2">
    <source>
        <dbReference type="Pfam" id="PF10395"/>
    </source>
</evidence>
<feature type="region of interest" description="Disordered" evidence="1">
    <location>
        <begin position="503"/>
        <end position="544"/>
    </location>
</feature>
<proteinExistence type="predicted"/>
<dbReference type="STRING" id="97972.A0A2V1DVM1"/>
<evidence type="ECO:0000256" key="1">
    <source>
        <dbReference type="SAM" id="MobiDB-lite"/>
    </source>
</evidence>
<sequence>MSFHQAIGAPYTLATLPHAIGKSDGRPHAACVCSLSDIKKRKRTEIAVGVDGEGISIYSIQNPHLATSYALPPQTSFLSAPYSIYRKGNSKSSPRRFTYAFIRDSTPGAKAQLVCFTEEIRKDNASDIVKTSYTPSISNHKIVAIDALPVKAGGSQQVASHDVLVVFDNGDTICLSSNLESVRWVANLKNLSPSHESKLKIAHVTLSTAKSATHGLLRNRQDIAALVNPSLDEQSDLLDLAQVICVVYQESNSAPSLGLFHISPRSPDIATSHTSPIKHLNSWSLPFPSTVSLEDVSDLSYTVHANTGALHVLYNGELLSFDLTGTLPKLSSNLNVPGVSTFVRISQDLLFTTSPKVCQIVDTKYTSIQAELPLVAGPPALPKDSRKRKHADPDTAEEDRIAPALISYYADLGLVVGTRDAEIVGFQLEANASRKRIKTEGTRLIDSLGKGIKPVIDDIKSSEHERQKWQDKMAKLDKYASKGKIARFESLIANDLGIELEKGANGPEDAASTADADGVQDESTMVNGNGSTQESTKTEHDSVDELPRKWRIPRSIPEGQRLRYKRYALYALSRIFRWVDSSSSEGLQGTLGVDFFPPNVFQWILQSGYLTKESIRRAMLDDPTSSLSLTTPFRDGEIIRAIVDFDPELHILSAILNHGHYLPIGEVVQAIKLLMQSMDDQPATEDITRLLTNGDTSTTNAMDVDIASEMEAASNEIQRAQAMLENGLTVRSSTLRPALIRLHTFPTPLISATLRAMLPRHDLESLIRLLHHEFRNGGWTSPYNFTEAEAPSGNLQSEQADDSAVAIVASLLSSTLDAIGPATWLTAIGGSSEETTEELIFDLLEDTSIALNGFWEATYIRGLVSELLRYASKVPKSKKPGQQALQDKGQPFALDLTPDELPMLPVGAKPDMGVEKARTKGGRKKERSAREMGMLISQRVPKYSFERIVI</sequence>